<dbReference type="EMBL" id="PJMY01000003">
    <property type="protein sequence ID" value="PKV95900.1"/>
    <property type="molecule type" value="Genomic_DNA"/>
</dbReference>
<organism evidence="1 2">
    <name type="scientific">Amycolatopsis echigonensis</name>
    <dbReference type="NCBI Taxonomy" id="2576905"/>
    <lineage>
        <taxon>Bacteria</taxon>
        <taxon>Bacillati</taxon>
        <taxon>Actinomycetota</taxon>
        <taxon>Actinomycetes</taxon>
        <taxon>Pseudonocardiales</taxon>
        <taxon>Pseudonocardiaceae</taxon>
        <taxon>Amycolatopsis</taxon>
    </lineage>
</organism>
<evidence type="ECO:0000313" key="1">
    <source>
        <dbReference type="EMBL" id="PKV95900.1"/>
    </source>
</evidence>
<protein>
    <submittedName>
        <fullName evidence="1">Uncharacterized protein</fullName>
    </submittedName>
</protein>
<sequence length="173" mass="19720">MTTNQMEDRPVQLAGTTGRPVTTNTLEISMYVDCQFDTLTHERPNAATFLVAPELGLAARLRRVRNRAEMLLLPPSPKFMRSFDRLMATFPVAELAAAARRPRRWCRGRWQRALDAAVVDHLASRLLEESGVLPDWAERDRRLRRAAERLRGRARRQLEFLAALPDGDEDGGR</sequence>
<proteinExistence type="predicted"/>
<gene>
    <name evidence="1" type="ORF">ATK30_6833</name>
</gene>
<reference evidence="1 2" key="1">
    <citation type="submission" date="2017-12" db="EMBL/GenBank/DDBJ databases">
        <title>Sequencing the genomes of 1000 Actinobacteria strains.</title>
        <authorList>
            <person name="Klenk H.-P."/>
        </authorList>
    </citation>
    <scope>NUCLEOTIDE SEQUENCE [LARGE SCALE GENOMIC DNA]</scope>
    <source>
        <strain evidence="1 2">DSM 45165</strain>
    </source>
</reference>
<dbReference type="RefSeq" id="WP_143271460.1">
    <property type="nucleotide sequence ID" value="NZ_PJMY01000003.1"/>
</dbReference>
<accession>A0A2N3WPX2</accession>
<dbReference type="AlphaFoldDB" id="A0A2N3WPX2"/>
<name>A0A2N3WPX2_9PSEU</name>
<dbReference type="Proteomes" id="UP000233750">
    <property type="component" value="Unassembled WGS sequence"/>
</dbReference>
<evidence type="ECO:0000313" key="2">
    <source>
        <dbReference type="Proteomes" id="UP000233750"/>
    </source>
</evidence>
<comment type="caution">
    <text evidence="1">The sequence shown here is derived from an EMBL/GenBank/DDBJ whole genome shotgun (WGS) entry which is preliminary data.</text>
</comment>
<keyword evidence="2" id="KW-1185">Reference proteome</keyword>